<name>A0A1S1V9K3_9FIRM</name>
<sequence>MFEVGDYVIYGGEGVCEVEDICTLDFKDLDKNTLYYVLTPIYRKKTVIYAKAEGAKTFMRRVITKDEAENLINGITSIDTLSISEGENRKEIYKDVLHSYKCQEWIRLIKTLYLRNKERLDQGKDKLKLEEDYLKLSEEYLHGELSVALDMKKEDIRGYILRKVNSMEKQVVQK</sequence>
<dbReference type="InterPro" id="IPR036101">
    <property type="entry name" value="CarD-like/TRCF_RID_sf"/>
</dbReference>
<dbReference type="AlphaFoldDB" id="A0A1S1V9K3"/>
<dbReference type="RefSeq" id="WP_071060680.1">
    <property type="nucleotide sequence ID" value="NZ_MKIE01000001.1"/>
</dbReference>
<reference evidence="2 3" key="1">
    <citation type="submission" date="2016-09" db="EMBL/GenBank/DDBJ databases">
        <title>Genome sequence of Eubacterium angustum.</title>
        <authorList>
            <person name="Poehlein A."/>
            <person name="Daniel R."/>
        </authorList>
    </citation>
    <scope>NUCLEOTIDE SEQUENCE [LARGE SCALE GENOMIC DNA]</scope>
    <source>
        <strain evidence="2 3">DSM 1989</strain>
    </source>
</reference>
<dbReference type="Pfam" id="PF02559">
    <property type="entry name" value="CarD_TRCF_RID"/>
    <property type="match status" value="1"/>
</dbReference>
<protein>
    <submittedName>
        <fullName evidence="2">CarD-like/TRCF domain protein</fullName>
    </submittedName>
</protein>
<dbReference type="OrthoDB" id="9786074at2"/>
<dbReference type="InterPro" id="IPR042215">
    <property type="entry name" value="CarD-like_C"/>
</dbReference>
<proteinExistence type="predicted"/>
<dbReference type="SMART" id="SM01058">
    <property type="entry name" value="CarD_TRCF"/>
    <property type="match status" value="1"/>
</dbReference>
<evidence type="ECO:0000313" key="3">
    <source>
        <dbReference type="Proteomes" id="UP000180254"/>
    </source>
</evidence>
<dbReference type="Gene3D" id="2.40.10.170">
    <property type="match status" value="1"/>
</dbReference>
<dbReference type="SUPFAM" id="SSF141259">
    <property type="entry name" value="CarD-like"/>
    <property type="match status" value="1"/>
</dbReference>
<dbReference type="STRING" id="39480.EUAN_01650"/>
<comment type="caution">
    <text evidence="2">The sequence shown here is derived from an EMBL/GenBank/DDBJ whole genome shotgun (WGS) entry which is preliminary data.</text>
</comment>
<dbReference type="EMBL" id="MKIE01000001">
    <property type="protein sequence ID" value="OHW63301.1"/>
    <property type="molecule type" value="Genomic_DNA"/>
</dbReference>
<accession>A0A1S1V9K3</accession>
<dbReference type="Proteomes" id="UP000180254">
    <property type="component" value="Unassembled WGS sequence"/>
</dbReference>
<dbReference type="Gene3D" id="1.20.58.1290">
    <property type="entry name" value="CarD-like, C-terminal domain"/>
    <property type="match status" value="1"/>
</dbReference>
<gene>
    <name evidence="2" type="ORF">EUAN_01650</name>
</gene>
<dbReference type="InterPro" id="IPR003711">
    <property type="entry name" value="CarD-like/TRCF_RID"/>
</dbReference>
<organism evidence="2 3">
    <name type="scientific">Andreesenia angusta</name>
    <dbReference type="NCBI Taxonomy" id="39480"/>
    <lineage>
        <taxon>Bacteria</taxon>
        <taxon>Bacillati</taxon>
        <taxon>Bacillota</taxon>
        <taxon>Tissierellia</taxon>
        <taxon>Tissierellales</taxon>
        <taxon>Gottschalkiaceae</taxon>
        <taxon>Andreesenia</taxon>
    </lineage>
</organism>
<evidence type="ECO:0000313" key="2">
    <source>
        <dbReference type="EMBL" id="OHW63301.1"/>
    </source>
</evidence>
<evidence type="ECO:0000259" key="1">
    <source>
        <dbReference type="SMART" id="SM01058"/>
    </source>
</evidence>
<keyword evidence="3" id="KW-1185">Reference proteome</keyword>
<feature type="domain" description="CarD-like/TRCF RNAP-interacting" evidence="1">
    <location>
        <begin position="1"/>
        <end position="113"/>
    </location>
</feature>